<evidence type="ECO:0000256" key="6">
    <source>
        <dbReference type="ARBA" id="ARBA00022741"/>
    </source>
</evidence>
<dbReference type="InterPro" id="IPR045462">
    <property type="entry name" value="aa-tRNA-synth_I_cd-bd"/>
</dbReference>
<dbReference type="InterPro" id="IPR001412">
    <property type="entry name" value="aa-tRNA-synth_I_CS"/>
</dbReference>
<dbReference type="NCBIfam" id="TIGR00464">
    <property type="entry name" value="gltX_bact"/>
    <property type="match status" value="1"/>
</dbReference>
<evidence type="ECO:0000256" key="7">
    <source>
        <dbReference type="ARBA" id="ARBA00022840"/>
    </source>
</evidence>
<proteinExistence type="inferred from homology"/>
<keyword evidence="10" id="KW-0479">Metal-binding</keyword>
<dbReference type="Proteomes" id="UP000192783">
    <property type="component" value="Unassembled WGS sequence"/>
</dbReference>
<comment type="function">
    <text evidence="10">Catalyzes the attachment of glutamate to tRNA(Glu) in a two-step reaction: glutamate is first activated by ATP to form Glu-AMP and then transferred to the acceptor end of tRNA(Glu).</text>
</comment>
<evidence type="ECO:0000259" key="12">
    <source>
        <dbReference type="Pfam" id="PF19269"/>
    </source>
</evidence>
<dbReference type="EC" id="6.1.1.17" evidence="10"/>
<dbReference type="RefSeq" id="WP_084056360.1">
    <property type="nucleotide sequence ID" value="NZ_FWXF01000002.1"/>
</dbReference>
<dbReference type="HAMAP" id="MF_00022">
    <property type="entry name" value="Glu_tRNA_synth_type1"/>
    <property type="match status" value="1"/>
</dbReference>
<dbReference type="AlphaFoldDB" id="A0A1W1X6P4"/>
<dbReference type="STRING" id="1121390.SAMN02746041_00725"/>
<comment type="subcellular location">
    <subcellularLocation>
        <location evidence="1 10">Cytoplasm</location>
    </subcellularLocation>
</comment>
<name>A0A1W1X6P4_9BACT</name>
<keyword evidence="7 10" id="KW-0067">ATP-binding</keyword>
<dbReference type="InterPro" id="IPR020058">
    <property type="entry name" value="Glu/Gln-tRNA-synth_Ib_cat-dom"/>
</dbReference>
<feature type="binding site" evidence="10">
    <location>
        <position position="99"/>
    </location>
    <ligand>
        <name>Zn(2+)</name>
        <dbReference type="ChEBI" id="CHEBI:29105"/>
    </ligand>
</feature>
<dbReference type="SUPFAM" id="SSF52374">
    <property type="entry name" value="Nucleotidylyl transferase"/>
    <property type="match status" value="1"/>
</dbReference>
<evidence type="ECO:0000256" key="1">
    <source>
        <dbReference type="ARBA" id="ARBA00004496"/>
    </source>
</evidence>
<feature type="binding site" evidence="10">
    <location>
        <position position="126"/>
    </location>
    <ligand>
        <name>Zn(2+)</name>
        <dbReference type="ChEBI" id="CHEBI:29105"/>
    </ligand>
</feature>
<dbReference type="InterPro" id="IPR008925">
    <property type="entry name" value="aa_tRNA-synth_I_cd-bd_sf"/>
</dbReference>
<evidence type="ECO:0000256" key="9">
    <source>
        <dbReference type="ARBA" id="ARBA00023146"/>
    </source>
</evidence>
<evidence type="ECO:0000256" key="2">
    <source>
        <dbReference type="ARBA" id="ARBA00007894"/>
    </source>
</evidence>
<feature type="binding site" evidence="10">
    <location>
        <position position="128"/>
    </location>
    <ligand>
        <name>Zn(2+)</name>
        <dbReference type="ChEBI" id="CHEBI:29105"/>
    </ligand>
</feature>
<comment type="cofactor">
    <cofactor evidence="10">
        <name>Zn(2+)</name>
        <dbReference type="ChEBI" id="CHEBI:29105"/>
    </cofactor>
    <text evidence="10">Binds 1 zinc ion per subunit.</text>
</comment>
<evidence type="ECO:0000256" key="10">
    <source>
        <dbReference type="HAMAP-Rule" id="MF_00022"/>
    </source>
</evidence>
<dbReference type="PANTHER" id="PTHR43311:SF2">
    <property type="entry name" value="GLUTAMATE--TRNA LIGASE, MITOCHONDRIAL-RELATED"/>
    <property type="match status" value="1"/>
</dbReference>
<evidence type="ECO:0000259" key="11">
    <source>
        <dbReference type="Pfam" id="PF00749"/>
    </source>
</evidence>
<evidence type="ECO:0000313" key="13">
    <source>
        <dbReference type="EMBL" id="SMC19602.1"/>
    </source>
</evidence>
<accession>A0A1W1X6P4</accession>
<reference evidence="13 14" key="1">
    <citation type="submission" date="2017-04" db="EMBL/GenBank/DDBJ databases">
        <authorList>
            <person name="Afonso C.L."/>
            <person name="Miller P.J."/>
            <person name="Scott M.A."/>
            <person name="Spackman E."/>
            <person name="Goraichik I."/>
            <person name="Dimitrov K.M."/>
            <person name="Suarez D.L."/>
            <person name="Swayne D.E."/>
        </authorList>
    </citation>
    <scope>NUCLEOTIDE SEQUENCE [LARGE SCALE GENOMIC DNA]</scope>
    <source>
        <strain evidence="13 14">DSM 13146</strain>
    </source>
</reference>
<sequence>MEQVITRFAPSPTGYLHIGGARTALFNWLFARHHGGKFILRIEDTDRERSTEESIRAILDAMQWLGMDWDEGPYYQTQRLDVYRDYLQRLLDKGLAYYCDCSPEDVERRRQEALKAGKKPKYDGRCRDKGLGPGPGRVVRFRCPQVGTTVLNDLIKGAIEFENSELDDLVLQRSDGYPTYNFAVVVDDVSMKVNYVIRGDDHVNNTPRQILLYQALEAPLPRFAHVPMILGPDRTRLSKRHGATSVMAYKDQGYLPEALVNYLARLGWSYGDQEIFSRQELIEKFDLDRVGASAGVFDQEKLLWLNAHYIKEKPAGEIAGLLKPFLAQRNYPEHDDAYLERAVTTLQPRCRTLQEMADAIAFYLVEEVDYDPKAATKFLKPELAAPLRSLIETLRGMEPFQEEELEKAFRRMAEEMGVKLGKIAQPVRVALTGVTASPGLFEIIDILGKETVLRRLEKALEFVEARAQ</sequence>
<keyword evidence="9 10" id="KW-0030">Aminoacyl-tRNA synthetase</keyword>
<dbReference type="InterPro" id="IPR000924">
    <property type="entry name" value="Glu/Gln-tRNA-synth"/>
</dbReference>
<dbReference type="InterPro" id="IPR020752">
    <property type="entry name" value="Glu-tRNA-synth_I_codon-bd_sub1"/>
</dbReference>
<comment type="subunit">
    <text evidence="3 10">Monomer.</text>
</comment>
<dbReference type="Pfam" id="PF00749">
    <property type="entry name" value="tRNA-synt_1c"/>
    <property type="match status" value="1"/>
</dbReference>
<dbReference type="PRINTS" id="PR00987">
    <property type="entry name" value="TRNASYNTHGLU"/>
</dbReference>
<keyword evidence="5 10" id="KW-0436">Ligase</keyword>
<dbReference type="Gene3D" id="3.40.50.620">
    <property type="entry name" value="HUPs"/>
    <property type="match status" value="1"/>
</dbReference>
<dbReference type="CDD" id="cd00808">
    <property type="entry name" value="GluRS_core"/>
    <property type="match status" value="1"/>
</dbReference>
<feature type="binding site" evidence="10">
    <location>
        <position position="239"/>
    </location>
    <ligand>
        <name>ATP</name>
        <dbReference type="ChEBI" id="CHEBI:30616"/>
    </ligand>
</feature>
<comment type="catalytic activity">
    <reaction evidence="10">
        <text>tRNA(Glu) + L-glutamate + ATP = L-glutamyl-tRNA(Glu) + AMP + diphosphate</text>
        <dbReference type="Rhea" id="RHEA:23540"/>
        <dbReference type="Rhea" id="RHEA-COMP:9663"/>
        <dbReference type="Rhea" id="RHEA-COMP:9680"/>
        <dbReference type="ChEBI" id="CHEBI:29985"/>
        <dbReference type="ChEBI" id="CHEBI:30616"/>
        <dbReference type="ChEBI" id="CHEBI:33019"/>
        <dbReference type="ChEBI" id="CHEBI:78442"/>
        <dbReference type="ChEBI" id="CHEBI:78520"/>
        <dbReference type="ChEBI" id="CHEBI:456215"/>
        <dbReference type="EC" id="6.1.1.17"/>
    </reaction>
</comment>
<organism evidence="13 14">
    <name type="scientific">Desulfacinum hydrothermale DSM 13146</name>
    <dbReference type="NCBI Taxonomy" id="1121390"/>
    <lineage>
        <taxon>Bacteria</taxon>
        <taxon>Pseudomonadati</taxon>
        <taxon>Thermodesulfobacteriota</taxon>
        <taxon>Syntrophobacteria</taxon>
        <taxon>Syntrophobacterales</taxon>
        <taxon>Syntrophobacteraceae</taxon>
        <taxon>Desulfacinum</taxon>
    </lineage>
</organism>
<evidence type="ECO:0000256" key="4">
    <source>
        <dbReference type="ARBA" id="ARBA00022490"/>
    </source>
</evidence>
<dbReference type="InterPro" id="IPR014729">
    <property type="entry name" value="Rossmann-like_a/b/a_fold"/>
</dbReference>
<dbReference type="GO" id="GO:0005829">
    <property type="term" value="C:cytosol"/>
    <property type="evidence" value="ECO:0007669"/>
    <property type="project" value="TreeGrafter"/>
</dbReference>
<dbReference type="Pfam" id="PF19269">
    <property type="entry name" value="Anticodon_2"/>
    <property type="match status" value="1"/>
</dbReference>
<dbReference type="PANTHER" id="PTHR43311">
    <property type="entry name" value="GLUTAMATE--TRNA LIGASE"/>
    <property type="match status" value="1"/>
</dbReference>
<feature type="short sequence motif" description="'HIGH' region" evidence="10">
    <location>
        <begin position="10"/>
        <end position="20"/>
    </location>
</feature>
<evidence type="ECO:0000256" key="8">
    <source>
        <dbReference type="ARBA" id="ARBA00022917"/>
    </source>
</evidence>
<dbReference type="Gene3D" id="1.10.10.350">
    <property type="match status" value="1"/>
</dbReference>
<keyword evidence="4 10" id="KW-0963">Cytoplasm</keyword>
<keyword evidence="8 10" id="KW-0648">Protein biosynthesis</keyword>
<evidence type="ECO:0000256" key="3">
    <source>
        <dbReference type="ARBA" id="ARBA00011245"/>
    </source>
</evidence>
<comment type="similarity">
    <text evidence="2 10">Belongs to the class-I aminoacyl-tRNA synthetase family. Glutamate--tRNA ligase type 1 subfamily.</text>
</comment>
<feature type="domain" description="Glutamyl/glutaminyl-tRNA synthetase class Ib catalytic" evidence="11">
    <location>
        <begin position="3"/>
        <end position="304"/>
    </location>
</feature>
<gene>
    <name evidence="10" type="primary">gltX</name>
    <name evidence="13" type="ORF">SAMN02746041_00725</name>
</gene>
<evidence type="ECO:0000313" key="14">
    <source>
        <dbReference type="Proteomes" id="UP000192783"/>
    </source>
</evidence>
<keyword evidence="14" id="KW-1185">Reference proteome</keyword>
<dbReference type="GO" id="GO:0004818">
    <property type="term" value="F:glutamate-tRNA ligase activity"/>
    <property type="evidence" value="ECO:0007669"/>
    <property type="project" value="UniProtKB-UniRule"/>
</dbReference>
<feature type="binding site" evidence="10">
    <location>
        <position position="101"/>
    </location>
    <ligand>
        <name>Zn(2+)</name>
        <dbReference type="ChEBI" id="CHEBI:29105"/>
    </ligand>
</feature>
<dbReference type="InterPro" id="IPR004527">
    <property type="entry name" value="Glu-tRNA-ligase_bac/mito"/>
</dbReference>
<dbReference type="GO" id="GO:0000049">
    <property type="term" value="F:tRNA binding"/>
    <property type="evidence" value="ECO:0007669"/>
    <property type="project" value="InterPro"/>
</dbReference>
<dbReference type="GO" id="GO:0008270">
    <property type="term" value="F:zinc ion binding"/>
    <property type="evidence" value="ECO:0007669"/>
    <property type="project" value="UniProtKB-UniRule"/>
</dbReference>
<keyword evidence="10" id="KW-0862">Zinc</keyword>
<keyword evidence="6 10" id="KW-0547">Nucleotide-binding</keyword>
<evidence type="ECO:0000256" key="5">
    <source>
        <dbReference type="ARBA" id="ARBA00022598"/>
    </source>
</evidence>
<dbReference type="Gene3D" id="1.10.8.70">
    <property type="entry name" value="Glutamate-tRNA synthetase, class I, anticodon-binding domain 1"/>
    <property type="match status" value="1"/>
</dbReference>
<dbReference type="GO" id="GO:0006424">
    <property type="term" value="P:glutamyl-tRNA aminoacylation"/>
    <property type="evidence" value="ECO:0007669"/>
    <property type="project" value="UniProtKB-UniRule"/>
</dbReference>
<dbReference type="GO" id="GO:0005524">
    <property type="term" value="F:ATP binding"/>
    <property type="evidence" value="ECO:0007669"/>
    <property type="project" value="UniProtKB-UniRule"/>
</dbReference>
<dbReference type="EMBL" id="FWXF01000002">
    <property type="protein sequence ID" value="SMC19602.1"/>
    <property type="molecule type" value="Genomic_DNA"/>
</dbReference>
<protein>
    <recommendedName>
        <fullName evidence="10">Glutamate--tRNA ligase</fullName>
        <ecNumber evidence="10">6.1.1.17</ecNumber>
    </recommendedName>
    <alternativeName>
        <fullName evidence="10">Glutamyl-tRNA synthetase</fullName>
        <shortName evidence="10">GluRS</shortName>
    </alternativeName>
</protein>
<feature type="domain" description="Aminoacyl-tRNA synthetase class I anticodon-binding" evidence="12">
    <location>
        <begin position="318"/>
        <end position="460"/>
    </location>
</feature>
<dbReference type="InterPro" id="IPR020751">
    <property type="entry name" value="aa-tRNA-synth_I_codon-bd_sub2"/>
</dbReference>
<dbReference type="InterPro" id="IPR049940">
    <property type="entry name" value="GluQ/Sye"/>
</dbReference>
<dbReference type="OrthoDB" id="9807503at2"/>
<feature type="short sequence motif" description="'KMSKS' region" evidence="10">
    <location>
        <begin position="236"/>
        <end position="240"/>
    </location>
</feature>
<dbReference type="PROSITE" id="PS00178">
    <property type="entry name" value="AA_TRNA_LIGASE_I"/>
    <property type="match status" value="1"/>
</dbReference>
<dbReference type="FunFam" id="3.40.50.620:FF:000007">
    <property type="entry name" value="Glutamate--tRNA ligase"/>
    <property type="match status" value="1"/>
</dbReference>
<dbReference type="SUPFAM" id="SSF48163">
    <property type="entry name" value="An anticodon-binding domain of class I aminoacyl-tRNA synthetases"/>
    <property type="match status" value="1"/>
</dbReference>
<dbReference type="InterPro" id="IPR033910">
    <property type="entry name" value="GluRS_core"/>
</dbReference>